<comment type="caution">
    <text evidence="1">The sequence shown here is derived from an EMBL/GenBank/DDBJ whole genome shotgun (WGS) entry which is preliminary data.</text>
</comment>
<evidence type="ECO:0000313" key="2">
    <source>
        <dbReference type="Proteomes" id="UP001281761"/>
    </source>
</evidence>
<evidence type="ECO:0000313" key="1">
    <source>
        <dbReference type="EMBL" id="KAK2942318.1"/>
    </source>
</evidence>
<keyword evidence="2" id="KW-1185">Reference proteome</keyword>
<name>A0ABQ9WSL4_9EUKA</name>
<organism evidence="1 2">
    <name type="scientific">Blattamonas nauphoetae</name>
    <dbReference type="NCBI Taxonomy" id="2049346"/>
    <lineage>
        <taxon>Eukaryota</taxon>
        <taxon>Metamonada</taxon>
        <taxon>Preaxostyla</taxon>
        <taxon>Oxymonadida</taxon>
        <taxon>Blattamonas</taxon>
    </lineage>
</organism>
<dbReference type="Proteomes" id="UP001281761">
    <property type="component" value="Unassembled WGS sequence"/>
</dbReference>
<sequence>MLSNNPSSDSHVENIETNQKIFLGMFLRQICGDSKPLRPTMLKSLLVLVSERDWALSTMLDVEYIKPLEEYCEKTQLCDVPVEFPKLLFLIDKSSEGDCLRICESSLPSILLDWMISISDKNMFNEIGHCLVTLTSTLRSSSTFLAHHKTQFLAFIDHCESAKSSLPYVPILAPLCFSPHLEVSKMALKALNSQSKSDSATRSFLQTLEVPSGPTENLSELVPFAGRLCATLTEHVSQIKPDFSESSPSDGTPSVLSVNLPEESPWFTGTAKIDVLCPGLALLHTLRDKSNDAFLDILIDSNFVPLLKTSIIACLDMLEDKKGNRVIHMPTSLTCRSLFSICRGSLCSLLERTCRHSTPTHTTHLSMIINVTVTFPHLIPRLLEERLVERVIDTSKPMTIHTTFDDFHLSLIWAIANLIVDPTDITKDKEEWKRIRKLQFERVLKPAKRYLQFVLQREESIPPTVTTEKDLQRQIVVLLAMSNDNSMPVLPYAFRFDEEGSYLDVLRHVFDTPSVPSFSTLQVATAHLVESDPQSAFVVLVFDKEVWGWYEFVVEEEGEDVIIVINTETGVATRSPRND</sequence>
<proteinExistence type="predicted"/>
<dbReference type="EMBL" id="JARBJD010000417">
    <property type="protein sequence ID" value="KAK2942318.1"/>
    <property type="molecule type" value="Genomic_DNA"/>
</dbReference>
<accession>A0ABQ9WSL4</accession>
<protein>
    <submittedName>
        <fullName evidence="1">Uncharacterized protein</fullName>
    </submittedName>
</protein>
<reference evidence="1 2" key="1">
    <citation type="journal article" date="2022" name="bioRxiv">
        <title>Genomics of Preaxostyla Flagellates Illuminates Evolutionary Transitions and the Path Towards Mitochondrial Loss.</title>
        <authorList>
            <person name="Novak L.V.F."/>
            <person name="Treitli S.C."/>
            <person name="Pyrih J."/>
            <person name="Halakuc P."/>
            <person name="Pipaliya S.V."/>
            <person name="Vacek V."/>
            <person name="Brzon O."/>
            <person name="Soukal P."/>
            <person name="Eme L."/>
            <person name="Dacks J.B."/>
            <person name="Karnkowska A."/>
            <person name="Elias M."/>
            <person name="Hampl V."/>
        </authorList>
    </citation>
    <scope>NUCLEOTIDE SEQUENCE [LARGE SCALE GENOMIC DNA]</scope>
    <source>
        <strain evidence="1">NAU3</strain>
        <tissue evidence="1">Gut</tissue>
    </source>
</reference>
<gene>
    <name evidence="1" type="ORF">BLNAU_22768</name>
</gene>